<evidence type="ECO:0000256" key="4">
    <source>
        <dbReference type="ARBA" id="ARBA00022989"/>
    </source>
</evidence>
<feature type="transmembrane region" description="Helical" evidence="6">
    <location>
        <begin position="191"/>
        <end position="212"/>
    </location>
</feature>
<gene>
    <name evidence="7" type="ORF">AA15669_1551</name>
</gene>
<dbReference type="PIRSF" id="PIRSF006060">
    <property type="entry name" value="AA_transporter"/>
    <property type="match status" value="1"/>
</dbReference>
<organism evidence="7 8">
    <name type="scientific">Saccharibacter floricola DSM 15669</name>
    <dbReference type="NCBI Taxonomy" id="1123227"/>
    <lineage>
        <taxon>Bacteria</taxon>
        <taxon>Pseudomonadati</taxon>
        <taxon>Pseudomonadota</taxon>
        <taxon>Alphaproteobacteria</taxon>
        <taxon>Acetobacterales</taxon>
        <taxon>Acetobacteraceae</taxon>
        <taxon>Saccharibacter</taxon>
    </lineage>
</organism>
<feature type="transmembrane region" description="Helical" evidence="6">
    <location>
        <begin position="90"/>
        <end position="111"/>
    </location>
</feature>
<keyword evidence="3 6" id="KW-0812">Transmembrane</keyword>
<evidence type="ECO:0000313" key="8">
    <source>
        <dbReference type="Proteomes" id="UP001062901"/>
    </source>
</evidence>
<keyword evidence="4 6" id="KW-1133">Transmembrane helix</keyword>
<feature type="transmembrane region" description="Helical" evidence="6">
    <location>
        <begin position="368"/>
        <end position="390"/>
    </location>
</feature>
<feature type="transmembrane region" description="Helical" evidence="6">
    <location>
        <begin position="160"/>
        <end position="179"/>
    </location>
</feature>
<feature type="transmembrane region" description="Helical" evidence="6">
    <location>
        <begin position="396"/>
        <end position="414"/>
    </location>
</feature>
<keyword evidence="2" id="KW-0813">Transport</keyword>
<feature type="transmembrane region" description="Helical" evidence="6">
    <location>
        <begin position="30"/>
        <end position="52"/>
    </location>
</feature>
<name>A0ABQ0P035_9PROT</name>
<feature type="transmembrane region" description="Helical" evidence="6">
    <location>
        <begin position="313"/>
        <end position="337"/>
    </location>
</feature>
<keyword evidence="5 6" id="KW-0472">Membrane</keyword>
<sequence>MTTPFWRTKPIAAEEKNQTGLRRVLGPWQLIALGIGVTIGAGLFSVTGVAAGQYAGPAVTLSFLIAALACTFAGLCYAELAGMIPAAGSAYTYAYTAMGEGIAWIIGWDLILEYTVNASTVASSWSGYFASLLQGCGISLDPRLLYATGTPVTLPDGHTASAWLNAPSIFIMFAVTFLLMRGTSESSKINAIVVVLKLLIIAGVTIVCLPHIQMSHFHPFIPPNNGTFGHFGPSGVMRAAGMIFFAYIGFDIVSTAAQDSQNPQRNIPIGILGSLALCAVIYAIFSCVIVGVVDYRQMAHDANPVATVMDSIHLPWFSSLIKLGITLGYMSVIYGLLMGQSRVSLAMAQDGLIPACFKRLNPRSKTPWISHIITAIIGSALSACLPIDILGKMTSIGTLLAFILVCAGVMVLRIRAPHAPRRFRAPGGMVTVPLLGILSCGAVILSMDGMTWIRLICWLIIGMVIYVFYGARRSTLNTQNRS</sequence>
<comment type="caution">
    <text evidence="7">The sequence shown here is derived from an EMBL/GenBank/DDBJ whole genome shotgun (WGS) entry which is preliminary data.</text>
</comment>
<feature type="transmembrane region" description="Helical" evidence="6">
    <location>
        <begin position="58"/>
        <end position="78"/>
    </location>
</feature>
<feature type="transmembrane region" description="Helical" evidence="6">
    <location>
        <begin position="426"/>
        <end position="445"/>
    </location>
</feature>
<reference evidence="7" key="1">
    <citation type="submission" date="2013-04" db="EMBL/GenBank/DDBJ databases">
        <title>The genome sequencing project of 58 acetic acid bacteria.</title>
        <authorList>
            <person name="Okamoto-Kainuma A."/>
            <person name="Ishikawa M."/>
            <person name="Umino S."/>
            <person name="Koizumi Y."/>
            <person name="Shiwa Y."/>
            <person name="Yoshikawa H."/>
            <person name="Matsutani M."/>
            <person name="Matsushita K."/>
        </authorList>
    </citation>
    <scope>NUCLEOTIDE SEQUENCE</scope>
    <source>
        <strain evidence="7">DSM 15669</strain>
    </source>
</reference>
<evidence type="ECO:0000256" key="3">
    <source>
        <dbReference type="ARBA" id="ARBA00022692"/>
    </source>
</evidence>
<evidence type="ECO:0000256" key="1">
    <source>
        <dbReference type="ARBA" id="ARBA00004141"/>
    </source>
</evidence>
<protein>
    <submittedName>
        <fullName evidence="7">Amino acid transporter</fullName>
    </submittedName>
</protein>
<feature type="transmembrane region" description="Helical" evidence="6">
    <location>
        <begin position="236"/>
        <end position="257"/>
    </location>
</feature>
<dbReference type="PANTHER" id="PTHR43243">
    <property type="entry name" value="INNER MEMBRANE TRANSPORTER YGJI-RELATED"/>
    <property type="match status" value="1"/>
</dbReference>
<dbReference type="PANTHER" id="PTHR43243:SF4">
    <property type="entry name" value="CATIONIC AMINO ACID TRANSPORTER 4"/>
    <property type="match status" value="1"/>
</dbReference>
<dbReference type="InterPro" id="IPR002293">
    <property type="entry name" value="AA/rel_permease1"/>
</dbReference>
<proteinExistence type="predicted"/>
<comment type="subcellular location">
    <subcellularLocation>
        <location evidence="1">Membrane</location>
        <topology evidence="1">Multi-pass membrane protein</topology>
    </subcellularLocation>
</comment>
<dbReference type="RefSeq" id="WP_018979366.1">
    <property type="nucleotide sequence ID" value="NZ_BAQD01000043.1"/>
</dbReference>
<dbReference type="Pfam" id="PF13520">
    <property type="entry name" value="AA_permease_2"/>
    <property type="match status" value="1"/>
</dbReference>
<feature type="transmembrane region" description="Helical" evidence="6">
    <location>
        <begin position="451"/>
        <end position="471"/>
    </location>
</feature>
<evidence type="ECO:0000313" key="7">
    <source>
        <dbReference type="EMBL" id="GBQ07823.1"/>
    </source>
</evidence>
<evidence type="ECO:0000256" key="5">
    <source>
        <dbReference type="ARBA" id="ARBA00023136"/>
    </source>
</evidence>
<accession>A0ABQ0P035</accession>
<dbReference type="EMBL" id="BAQD01000043">
    <property type="protein sequence ID" value="GBQ07823.1"/>
    <property type="molecule type" value="Genomic_DNA"/>
</dbReference>
<evidence type="ECO:0000256" key="6">
    <source>
        <dbReference type="SAM" id="Phobius"/>
    </source>
</evidence>
<dbReference type="Proteomes" id="UP001062901">
    <property type="component" value="Unassembled WGS sequence"/>
</dbReference>
<evidence type="ECO:0000256" key="2">
    <source>
        <dbReference type="ARBA" id="ARBA00022448"/>
    </source>
</evidence>
<feature type="transmembrane region" description="Helical" evidence="6">
    <location>
        <begin position="269"/>
        <end position="293"/>
    </location>
</feature>
<dbReference type="Gene3D" id="1.20.1740.10">
    <property type="entry name" value="Amino acid/polyamine transporter I"/>
    <property type="match status" value="1"/>
</dbReference>
<keyword evidence="8" id="KW-1185">Reference proteome</keyword>